<keyword evidence="3" id="KW-1185">Reference proteome</keyword>
<dbReference type="AlphaFoldDB" id="A0A839QUR6"/>
<dbReference type="Proteomes" id="UP000568050">
    <property type="component" value="Unassembled WGS sequence"/>
</dbReference>
<organism evidence="2 3">
    <name type="scientific">Helcobacillus massiliensis</name>
    <dbReference type="NCBI Taxonomy" id="521392"/>
    <lineage>
        <taxon>Bacteria</taxon>
        <taxon>Bacillati</taxon>
        <taxon>Actinomycetota</taxon>
        <taxon>Actinomycetes</taxon>
        <taxon>Micrococcales</taxon>
        <taxon>Dermabacteraceae</taxon>
        <taxon>Helcobacillus</taxon>
    </lineage>
</organism>
<name>A0A839QUR6_9MICO</name>
<dbReference type="RefSeq" id="WP_183376672.1">
    <property type="nucleotide sequence ID" value="NZ_CBCSFZ010000028.1"/>
</dbReference>
<evidence type="ECO:0000256" key="1">
    <source>
        <dbReference type="SAM" id="MobiDB-lite"/>
    </source>
</evidence>
<proteinExistence type="predicted"/>
<gene>
    <name evidence="2" type="ORF">FHX50_001770</name>
</gene>
<feature type="compositionally biased region" description="Low complexity" evidence="1">
    <location>
        <begin position="45"/>
        <end position="57"/>
    </location>
</feature>
<feature type="compositionally biased region" description="Basic residues" evidence="1">
    <location>
        <begin position="86"/>
        <end position="96"/>
    </location>
</feature>
<sequence length="102" mass="10768">MASVVIFLLFAVAVSAVLLIVVAALALAESRRSRVTDSPTAVRVPAHTPAPAEPAAPGVRHRSAPTGPAPRRIVPDEEATVLRRATGIHRSPRRPRRDSIAA</sequence>
<evidence type="ECO:0000313" key="3">
    <source>
        <dbReference type="Proteomes" id="UP000568050"/>
    </source>
</evidence>
<reference evidence="2 3" key="1">
    <citation type="submission" date="2020-08" db="EMBL/GenBank/DDBJ databases">
        <title>Sequencing the genomes of 1000 actinobacteria strains.</title>
        <authorList>
            <person name="Klenk H.-P."/>
        </authorList>
    </citation>
    <scope>NUCLEOTIDE SEQUENCE [LARGE SCALE GENOMIC DNA]</scope>
    <source>
        <strain evidence="2 3">DSM 23040</strain>
    </source>
</reference>
<comment type="caution">
    <text evidence="2">The sequence shown here is derived from an EMBL/GenBank/DDBJ whole genome shotgun (WGS) entry which is preliminary data.</text>
</comment>
<feature type="region of interest" description="Disordered" evidence="1">
    <location>
        <begin position="31"/>
        <end position="102"/>
    </location>
</feature>
<accession>A0A839QUR6</accession>
<protein>
    <submittedName>
        <fullName evidence="2">Uncharacterized protein</fullName>
    </submittedName>
</protein>
<dbReference type="EMBL" id="JACHWP010000005">
    <property type="protein sequence ID" value="MBB3023475.1"/>
    <property type="molecule type" value="Genomic_DNA"/>
</dbReference>
<evidence type="ECO:0000313" key="2">
    <source>
        <dbReference type="EMBL" id="MBB3023475.1"/>
    </source>
</evidence>